<accession>A0A0J9E6R0</accession>
<evidence type="ECO:0000256" key="6">
    <source>
        <dbReference type="ARBA" id="ARBA00022741"/>
    </source>
</evidence>
<dbReference type="PANTHER" id="PTHR43790">
    <property type="entry name" value="CARBOHYDRATE TRANSPORT ATP-BINDING PROTEIN MG119-RELATED"/>
    <property type="match status" value="1"/>
</dbReference>
<name>A0A0J9E6R0_9FIRM</name>
<keyword evidence="7" id="KW-0067">ATP-binding</keyword>
<proteinExistence type="predicted"/>
<dbReference type="InterPro" id="IPR027417">
    <property type="entry name" value="P-loop_NTPase"/>
</dbReference>
<dbReference type="InterPro" id="IPR003439">
    <property type="entry name" value="ABC_transporter-like_ATP-bd"/>
</dbReference>
<dbReference type="FunFam" id="3.40.50.300:FF:000127">
    <property type="entry name" value="Ribose import ATP-binding protein RbsA"/>
    <property type="match status" value="1"/>
</dbReference>
<evidence type="ECO:0000256" key="9">
    <source>
        <dbReference type="ARBA" id="ARBA00023136"/>
    </source>
</evidence>
<dbReference type="InterPro" id="IPR017871">
    <property type="entry name" value="ABC_transporter-like_CS"/>
</dbReference>
<dbReference type="PATRIC" id="fig|742734.4.peg.631"/>
<evidence type="ECO:0000256" key="4">
    <source>
        <dbReference type="ARBA" id="ARBA00022597"/>
    </source>
</evidence>
<feature type="domain" description="ABC transporter" evidence="10">
    <location>
        <begin position="5"/>
        <end position="241"/>
    </location>
</feature>
<comment type="subcellular location">
    <subcellularLocation>
        <location evidence="1">Cell membrane</location>
        <topology evidence="1">Peripheral membrane protein</topology>
    </subcellularLocation>
</comment>
<dbReference type="RefSeq" id="WP_007862114.1">
    <property type="nucleotide sequence ID" value="NZ_KQ235875.1"/>
</dbReference>
<keyword evidence="3" id="KW-1003">Cell membrane</keyword>
<dbReference type="GO" id="GO:0005524">
    <property type="term" value="F:ATP binding"/>
    <property type="evidence" value="ECO:0007669"/>
    <property type="project" value="UniProtKB-KW"/>
</dbReference>
<evidence type="ECO:0000256" key="3">
    <source>
        <dbReference type="ARBA" id="ARBA00022475"/>
    </source>
</evidence>
<feature type="domain" description="ABC transporter" evidence="10">
    <location>
        <begin position="254"/>
        <end position="497"/>
    </location>
</feature>
<evidence type="ECO:0000256" key="5">
    <source>
        <dbReference type="ARBA" id="ARBA00022737"/>
    </source>
</evidence>
<dbReference type="Proteomes" id="UP000037392">
    <property type="component" value="Unassembled WGS sequence"/>
</dbReference>
<gene>
    <name evidence="11" type="ORF">HMPREF9470_00592</name>
</gene>
<dbReference type="CDD" id="cd03216">
    <property type="entry name" value="ABC_Carb_Monos_I"/>
    <property type="match status" value="1"/>
</dbReference>
<dbReference type="AlphaFoldDB" id="A0A0J9E6R0"/>
<dbReference type="OrthoDB" id="9771863at2"/>
<dbReference type="Gene3D" id="3.40.50.300">
    <property type="entry name" value="P-loop containing nucleotide triphosphate hydrolases"/>
    <property type="match status" value="2"/>
</dbReference>
<dbReference type="InterPro" id="IPR003593">
    <property type="entry name" value="AAA+_ATPase"/>
</dbReference>
<dbReference type="GO" id="GO:0005886">
    <property type="term" value="C:plasma membrane"/>
    <property type="evidence" value="ECO:0007669"/>
    <property type="project" value="UniProtKB-SubCell"/>
</dbReference>
<evidence type="ECO:0000256" key="8">
    <source>
        <dbReference type="ARBA" id="ARBA00022967"/>
    </source>
</evidence>
<comment type="caution">
    <text evidence="11">The sequence shown here is derived from an EMBL/GenBank/DDBJ whole genome shotgun (WGS) entry which is preliminary data.</text>
</comment>
<evidence type="ECO:0000259" key="10">
    <source>
        <dbReference type="PROSITE" id="PS50893"/>
    </source>
</evidence>
<keyword evidence="9" id="KW-0472">Membrane</keyword>
<keyword evidence="8" id="KW-1278">Translocase</keyword>
<dbReference type="EMBL" id="ADLK01000056">
    <property type="protein sequence ID" value="KMW11305.1"/>
    <property type="molecule type" value="Genomic_DNA"/>
</dbReference>
<evidence type="ECO:0000256" key="1">
    <source>
        <dbReference type="ARBA" id="ARBA00004202"/>
    </source>
</evidence>
<dbReference type="Pfam" id="PF00005">
    <property type="entry name" value="ABC_tran"/>
    <property type="match status" value="2"/>
</dbReference>
<dbReference type="GO" id="GO:0016887">
    <property type="term" value="F:ATP hydrolysis activity"/>
    <property type="evidence" value="ECO:0007669"/>
    <property type="project" value="InterPro"/>
</dbReference>
<dbReference type="SUPFAM" id="SSF52540">
    <property type="entry name" value="P-loop containing nucleoside triphosphate hydrolases"/>
    <property type="match status" value="2"/>
</dbReference>
<dbReference type="PROSITE" id="PS50893">
    <property type="entry name" value="ABC_TRANSPORTER_2"/>
    <property type="match status" value="2"/>
</dbReference>
<protein>
    <recommendedName>
        <fullName evidence="10">ABC transporter domain-containing protein</fullName>
    </recommendedName>
</protein>
<dbReference type="PANTHER" id="PTHR43790:SF3">
    <property type="entry name" value="D-ALLOSE IMPORT ATP-BINDING PROTEIN ALSA-RELATED"/>
    <property type="match status" value="1"/>
</dbReference>
<evidence type="ECO:0000256" key="2">
    <source>
        <dbReference type="ARBA" id="ARBA00022448"/>
    </source>
</evidence>
<dbReference type="GeneID" id="93163145"/>
<keyword evidence="6" id="KW-0547">Nucleotide-binding</keyword>
<dbReference type="SMART" id="SM00382">
    <property type="entry name" value="AAA"/>
    <property type="match status" value="2"/>
</dbReference>
<reference evidence="11 12" key="1">
    <citation type="submission" date="2011-04" db="EMBL/GenBank/DDBJ databases">
        <title>The Genome Sequence of Clostridium citroniae WAL-19142.</title>
        <authorList>
            <consortium name="The Broad Institute Genome Sequencing Platform"/>
            <person name="Earl A."/>
            <person name="Ward D."/>
            <person name="Feldgarden M."/>
            <person name="Gevers D."/>
            <person name="Warren Y.A."/>
            <person name="Tyrrell K.L."/>
            <person name="Citron D.M."/>
            <person name="Goldstein E.J."/>
            <person name="Daigneault M."/>
            <person name="Allen-Vercoe E."/>
            <person name="Young S.K."/>
            <person name="Zeng Q."/>
            <person name="Gargeya S."/>
            <person name="Fitzgerald M."/>
            <person name="Haas B."/>
            <person name="Abouelleil A."/>
            <person name="Alvarado L."/>
            <person name="Arachchi H.M."/>
            <person name="Berlin A."/>
            <person name="Brown A."/>
            <person name="Chapman S.B."/>
            <person name="Chen Z."/>
            <person name="Dunbar C."/>
            <person name="Freedman E."/>
            <person name="Gearin G."/>
            <person name="Gellesch M."/>
            <person name="Goldberg J."/>
            <person name="Griggs A."/>
            <person name="Gujja S."/>
            <person name="Heilman E.R."/>
            <person name="Heiman D."/>
            <person name="Howarth C."/>
            <person name="Larson L."/>
            <person name="Lui A."/>
            <person name="MacDonald P.J."/>
            <person name="Mehta T."/>
            <person name="Montmayeur A."/>
            <person name="Murphy C."/>
            <person name="Neiman D."/>
            <person name="Pearson M."/>
            <person name="Priest M."/>
            <person name="Roberts A."/>
            <person name="Saif S."/>
            <person name="Shea T."/>
            <person name="Shenoy N."/>
            <person name="Sisk P."/>
            <person name="Stolte C."/>
            <person name="Sykes S."/>
            <person name="White J."/>
            <person name="Yandava C."/>
            <person name="Wortman J."/>
            <person name="Nusbaum C."/>
            <person name="Birren B."/>
        </authorList>
    </citation>
    <scope>NUCLEOTIDE SEQUENCE [LARGE SCALE GENOMIC DNA]</scope>
    <source>
        <strain evidence="11 12">WAL-19142</strain>
    </source>
</reference>
<evidence type="ECO:0000256" key="7">
    <source>
        <dbReference type="ARBA" id="ARBA00022840"/>
    </source>
</evidence>
<evidence type="ECO:0000313" key="11">
    <source>
        <dbReference type="EMBL" id="KMW11305.1"/>
    </source>
</evidence>
<evidence type="ECO:0000313" key="12">
    <source>
        <dbReference type="Proteomes" id="UP000037392"/>
    </source>
</evidence>
<keyword evidence="5" id="KW-0677">Repeat</keyword>
<keyword evidence="4" id="KW-0762">Sugar transport</keyword>
<dbReference type="PROSITE" id="PS00211">
    <property type="entry name" value="ABC_TRANSPORTER_1"/>
    <property type="match status" value="1"/>
</dbReference>
<organism evidence="11 12">
    <name type="scientific">[Clostridium] citroniae WAL-19142</name>
    <dbReference type="NCBI Taxonomy" id="742734"/>
    <lineage>
        <taxon>Bacteria</taxon>
        <taxon>Bacillati</taxon>
        <taxon>Bacillota</taxon>
        <taxon>Clostridia</taxon>
        <taxon>Lachnospirales</taxon>
        <taxon>Lachnospiraceae</taxon>
        <taxon>Enterocloster</taxon>
    </lineage>
</organism>
<sequence length="503" mass="56269">MEKSIEFRQIGKQFSGVRVLKDISFSVCKGEVHALLGENGAGKSTLLNILHGVYQEYEGSIWLNGSQVSFKNPNEAIRKGRIVKVHQEINVVRDLTVGQNVTLGYEPHHGMIVDYRTLNRTVNEILDRLKCDFRAEDMASRLTAGGMQMLAIAKALFHKAEVISLDEPTASLTTGETAELFKIIRELKESGITIIYVSHRLEEIFQICDRATILRDGAYITTLNVGDISRETLIRHMVGRDVNAVASRMRESCVRDEVVLKVQGLSRKGVFEDVSFELRKGEILGFAGLVGAGRTEVMRAIFGADAKTAGHIFLKGREAAIHNTQDALRLGIGLLPEERKTQGFINMMSNIDNAALSSLEKYLTNHFVDERKKRKNYLKYESELNVNPKKPDYMTQNMSGGNQQKIILARWMSTDVDILIFDEPTKGVDVAAKAEIYRLMEDIVHNGKSVIVVSSELPEVMGISDRIIIMCEGKKTGELQKEEFAEQVILNYAMGGKDNGERE</sequence>
<dbReference type="CDD" id="cd03215">
    <property type="entry name" value="ABC_Carb_Monos_II"/>
    <property type="match status" value="1"/>
</dbReference>
<dbReference type="InterPro" id="IPR050107">
    <property type="entry name" value="ABC_carbohydrate_import_ATPase"/>
</dbReference>
<keyword evidence="2" id="KW-0813">Transport</keyword>